<dbReference type="AlphaFoldDB" id="X1G250"/>
<evidence type="ECO:0000313" key="1">
    <source>
        <dbReference type="EMBL" id="GAH35664.1"/>
    </source>
</evidence>
<dbReference type="EMBL" id="BARU01006699">
    <property type="protein sequence ID" value="GAH35664.1"/>
    <property type="molecule type" value="Genomic_DNA"/>
</dbReference>
<reference evidence="1" key="1">
    <citation type="journal article" date="2014" name="Front. Microbiol.">
        <title>High frequency of phylogenetically diverse reductive dehalogenase-homologous genes in deep subseafloor sedimentary metagenomes.</title>
        <authorList>
            <person name="Kawai M."/>
            <person name="Futagami T."/>
            <person name="Toyoda A."/>
            <person name="Takaki Y."/>
            <person name="Nishi S."/>
            <person name="Hori S."/>
            <person name="Arai W."/>
            <person name="Tsubouchi T."/>
            <person name="Morono Y."/>
            <person name="Uchiyama I."/>
            <person name="Ito T."/>
            <person name="Fujiyama A."/>
            <person name="Inagaki F."/>
            <person name="Takami H."/>
        </authorList>
    </citation>
    <scope>NUCLEOTIDE SEQUENCE</scope>
    <source>
        <strain evidence="1">Expedition CK06-06</strain>
    </source>
</reference>
<accession>X1G250</accession>
<organism evidence="1">
    <name type="scientific">marine sediment metagenome</name>
    <dbReference type="NCBI Taxonomy" id="412755"/>
    <lineage>
        <taxon>unclassified sequences</taxon>
        <taxon>metagenomes</taxon>
        <taxon>ecological metagenomes</taxon>
    </lineage>
</organism>
<protein>
    <submittedName>
        <fullName evidence="1">Uncharacterized protein</fullName>
    </submittedName>
</protein>
<sequence length="44" mass="4812">HPTWGDGMVLNSCIDDGDEVVDIFFKELGLKRVAASLAHLEILS</sequence>
<proteinExistence type="predicted"/>
<dbReference type="Pfam" id="PF21196">
    <property type="entry name" value="PcrA_UvrD_tudor"/>
    <property type="match status" value="1"/>
</dbReference>
<gene>
    <name evidence="1" type="ORF">S03H2_13193</name>
</gene>
<comment type="caution">
    <text evidence="1">The sequence shown here is derived from an EMBL/GenBank/DDBJ whole genome shotgun (WGS) entry which is preliminary data.</text>
</comment>
<feature type="non-terminal residue" evidence="1">
    <location>
        <position position="1"/>
    </location>
</feature>
<name>X1G250_9ZZZZ</name>